<protein>
    <submittedName>
        <fullName evidence="3">Alpha tocopherol transfer protein</fullName>
    </submittedName>
</protein>
<gene>
    <name evidence="3" type="primary">TTPA</name>
</gene>
<dbReference type="PROSITE" id="PS50191">
    <property type="entry name" value="CRAL_TRIO"/>
    <property type="match status" value="1"/>
</dbReference>
<reference evidence="3 4" key="1">
    <citation type="journal article" date="2012" name="Nature">
        <title>The genomic landscape of species divergence in Ficedula flycatchers.</title>
        <authorList>
            <person name="Ellegren H."/>
            <person name="Smeds L."/>
            <person name="Burri R."/>
            <person name="Olason P.I."/>
            <person name="Backstrom N."/>
            <person name="Kawakami T."/>
            <person name="Kunstner A."/>
            <person name="Makinen H."/>
            <person name="Nadachowska-Brzyska K."/>
            <person name="Qvarnstrom A."/>
            <person name="Uebbing S."/>
            <person name="Wolf J.B."/>
        </authorList>
    </citation>
    <scope>NUCLEOTIDE SEQUENCE [LARGE SCALE GENOMIC DNA]</scope>
</reference>
<reference evidence="3" key="3">
    <citation type="submission" date="2025-09" db="UniProtKB">
        <authorList>
            <consortium name="Ensembl"/>
        </authorList>
    </citation>
    <scope>IDENTIFICATION</scope>
</reference>
<evidence type="ECO:0000313" key="4">
    <source>
        <dbReference type="Proteomes" id="UP000016665"/>
    </source>
</evidence>
<keyword evidence="1" id="KW-0732">Signal</keyword>
<dbReference type="PRINTS" id="PR00180">
    <property type="entry name" value="CRETINALDHBP"/>
</dbReference>
<dbReference type="InterPro" id="IPR001251">
    <property type="entry name" value="CRAL-TRIO_dom"/>
</dbReference>
<dbReference type="CDD" id="cd00170">
    <property type="entry name" value="SEC14"/>
    <property type="match status" value="1"/>
</dbReference>
<proteinExistence type="predicted"/>
<dbReference type="Ensembl" id="ENSFALT00000043996.1">
    <property type="protein sequence ID" value="ENSFALP00000025427.1"/>
    <property type="gene ID" value="ENSFALG00000027010.1"/>
</dbReference>
<dbReference type="GO" id="GO:0120013">
    <property type="term" value="F:lipid transfer activity"/>
    <property type="evidence" value="ECO:0007669"/>
    <property type="project" value="Ensembl"/>
</dbReference>
<dbReference type="GeneTree" id="ENSGT00940000159203"/>
<feature type="domain" description="CRAL-TRIO" evidence="2">
    <location>
        <begin position="131"/>
        <end position="297"/>
    </location>
</feature>
<accession>A0A803VRS1</accession>
<dbReference type="FunFam" id="3.40.525.10:FF:000002">
    <property type="entry name" value="Alpha-tocopherol transfer protein-like"/>
    <property type="match status" value="1"/>
</dbReference>
<organism evidence="3 4">
    <name type="scientific">Ficedula albicollis</name>
    <name type="common">Collared flycatcher</name>
    <name type="synonym">Muscicapa albicollis</name>
    <dbReference type="NCBI Taxonomy" id="59894"/>
    <lineage>
        <taxon>Eukaryota</taxon>
        <taxon>Metazoa</taxon>
        <taxon>Chordata</taxon>
        <taxon>Craniata</taxon>
        <taxon>Vertebrata</taxon>
        <taxon>Euteleostomi</taxon>
        <taxon>Archelosauria</taxon>
        <taxon>Archosauria</taxon>
        <taxon>Dinosauria</taxon>
        <taxon>Saurischia</taxon>
        <taxon>Theropoda</taxon>
        <taxon>Coelurosauria</taxon>
        <taxon>Aves</taxon>
        <taxon>Neognathae</taxon>
        <taxon>Neoaves</taxon>
        <taxon>Telluraves</taxon>
        <taxon>Australaves</taxon>
        <taxon>Passeriformes</taxon>
        <taxon>Muscicapidae</taxon>
        <taxon>Ficedula</taxon>
    </lineage>
</organism>
<dbReference type="GO" id="GO:0042360">
    <property type="term" value="P:vitamin E metabolic process"/>
    <property type="evidence" value="ECO:0007669"/>
    <property type="project" value="Ensembl"/>
</dbReference>
<dbReference type="GO" id="GO:0090212">
    <property type="term" value="P:negative regulation of establishment of blood-brain barrier"/>
    <property type="evidence" value="ECO:0007669"/>
    <property type="project" value="Ensembl"/>
</dbReference>
<evidence type="ECO:0000313" key="3">
    <source>
        <dbReference type="Ensembl" id="ENSFALP00000025427.1"/>
    </source>
</evidence>
<evidence type="ECO:0000259" key="2">
    <source>
        <dbReference type="PROSITE" id="PS50191"/>
    </source>
</evidence>
<sequence length="321" mass="35095">WAVGCGLWLRAVAAGRVGALRCPGRVQPRSGCGLWAAAVAVAELRAGSVLCAAQVGALRCPGRARPSRSARVSPVPCPACLRRGTVAAGSGRCRCGNIKAAVSVLQSPACTLLKNYQKWRIECPEISADLQPSSVLGLLQAGYHGVLRSRDPHGSKVLIYRIGQWDPSLFTAYDVFRVSLITSELIVKEIETQRNGVKAIFDLQGWRFAHAFQISPAVAKKIAAVLTDSFPLKVRGIHLINEPLFFHPVFALIKPFLTEKIKQRVYMHGSNYLQSLTEHFPATILPQEYGGEEVSIEELAKEWTDFIMESSDYLQSISLVA</sequence>
<dbReference type="SMART" id="SM00516">
    <property type="entry name" value="SEC14"/>
    <property type="match status" value="1"/>
</dbReference>
<dbReference type="GO" id="GO:0016020">
    <property type="term" value="C:membrane"/>
    <property type="evidence" value="ECO:0007669"/>
    <property type="project" value="TreeGrafter"/>
</dbReference>
<dbReference type="AlphaFoldDB" id="A0A803VRS1"/>
<dbReference type="Gene3D" id="1.20.5.1200">
    <property type="entry name" value="Alpha-tocopherol transfer"/>
    <property type="match status" value="1"/>
</dbReference>
<dbReference type="PANTHER" id="PTHR10174:SF225">
    <property type="entry name" value="ALPHA-TOCOPHEROL TRANSFER PROTEIN"/>
    <property type="match status" value="1"/>
</dbReference>
<keyword evidence="4" id="KW-1185">Reference proteome</keyword>
<dbReference type="Proteomes" id="UP000016665">
    <property type="component" value="Chromosome 2"/>
</dbReference>
<name>A0A803VRS1_FICAL</name>
<feature type="chain" id="PRO_5032404895" evidence="1">
    <location>
        <begin position="20"/>
        <end position="321"/>
    </location>
</feature>
<feature type="signal peptide" evidence="1">
    <location>
        <begin position="1"/>
        <end position="19"/>
    </location>
</feature>
<dbReference type="GO" id="GO:0009636">
    <property type="term" value="P:response to toxic substance"/>
    <property type="evidence" value="ECO:0007669"/>
    <property type="project" value="Ensembl"/>
</dbReference>
<dbReference type="GO" id="GO:1900223">
    <property type="term" value="P:positive regulation of amyloid-beta clearance"/>
    <property type="evidence" value="ECO:0007669"/>
    <property type="project" value="Ensembl"/>
</dbReference>
<dbReference type="GO" id="GO:0008431">
    <property type="term" value="F:vitamin E binding"/>
    <property type="evidence" value="ECO:0007669"/>
    <property type="project" value="Ensembl"/>
</dbReference>
<dbReference type="PANTHER" id="PTHR10174">
    <property type="entry name" value="ALPHA-TOCOPHEROL TRANSFER PROTEIN-RELATED"/>
    <property type="match status" value="1"/>
</dbReference>
<dbReference type="SUPFAM" id="SSF52087">
    <property type="entry name" value="CRAL/TRIO domain"/>
    <property type="match status" value="1"/>
</dbReference>
<evidence type="ECO:0000256" key="1">
    <source>
        <dbReference type="SAM" id="SignalP"/>
    </source>
</evidence>
<dbReference type="GO" id="GO:0051180">
    <property type="term" value="P:vitamin transport"/>
    <property type="evidence" value="ECO:0007669"/>
    <property type="project" value="Ensembl"/>
</dbReference>
<dbReference type="GO" id="GO:0005546">
    <property type="term" value="F:phosphatidylinositol-4,5-bisphosphate binding"/>
    <property type="evidence" value="ECO:0007669"/>
    <property type="project" value="Ensembl"/>
</dbReference>
<reference evidence="3" key="2">
    <citation type="submission" date="2025-08" db="UniProtKB">
        <authorList>
            <consortium name="Ensembl"/>
        </authorList>
    </citation>
    <scope>IDENTIFICATION</scope>
</reference>
<dbReference type="Gene3D" id="3.40.525.10">
    <property type="entry name" value="CRAL-TRIO lipid binding domain"/>
    <property type="match status" value="1"/>
</dbReference>
<dbReference type="InterPro" id="IPR036865">
    <property type="entry name" value="CRAL-TRIO_dom_sf"/>
</dbReference>
<dbReference type="GO" id="GO:0043325">
    <property type="term" value="F:phosphatidylinositol-3,4-bisphosphate binding"/>
    <property type="evidence" value="ECO:0007669"/>
    <property type="project" value="Ensembl"/>
</dbReference>
<dbReference type="Pfam" id="PF00650">
    <property type="entry name" value="CRAL_TRIO"/>
    <property type="match status" value="1"/>
</dbReference>
<dbReference type="GO" id="GO:0005770">
    <property type="term" value="C:late endosome"/>
    <property type="evidence" value="ECO:0007669"/>
    <property type="project" value="TreeGrafter"/>
</dbReference>